<evidence type="ECO:0000313" key="2">
    <source>
        <dbReference type="Proteomes" id="UP001219525"/>
    </source>
</evidence>
<gene>
    <name evidence="1" type="ORF">GGX14DRAFT_392000</name>
</gene>
<protein>
    <submittedName>
        <fullName evidence="1">Uncharacterized protein</fullName>
    </submittedName>
</protein>
<dbReference type="AlphaFoldDB" id="A0AAD6VPD7"/>
<reference evidence="1" key="1">
    <citation type="submission" date="2023-03" db="EMBL/GenBank/DDBJ databases">
        <title>Massive genome expansion in bonnet fungi (Mycena s.s.) driven by repeated elements and novel gene families across ecological guilds.</title>
        <authorList>
            <consortium name="Lawrence Berkeley National Laboratory"/>
            <person name="Harder C.B."/>
            <person name="Miyauchi S."/>
            <person name="Viragh M."/>
            <person name="Kuo A."/>
            <person name="Thoen E."/>
            <person name="Andreopoulos B."/>
            <person name="Lu D."/>
            <person name="Skrede I."/>
            <person name="Drula E."/>
            <person name="Henrissat B."/>
            <person name="Morin E."/>
            <person name="Kohler A."/>
            <person name="Barry K."/>
            <person name="LaButti K."/>
            <person name="Morin E."/>
            <person name="Salamov A."/>
            <person name="Lipzen A."/>
            <person name="Mereny Z."/>
            <person name="Hegedus B."/>
            <person name="Baldrian P."/>
            <person name="Stursova M."/>
            <person name="Weitz H."/>
            <person name="Taylor A."/>
            <person name="Grigoriev I.V."/>
            <person name="Nagy L.G."/>
            <person name="Martin F."/>
            <person name="Kauserud H."/>
        </authorList>
    </citation>
    <scope>NUCLEOTIDE SEQUENCE</scope>
    <source>
        <strain evidence="1">9144</strain>
    </source>
</reference>
<comment type="caution">
    <text evidence="1">The sequence shown here is derived from an EMBL/GenBank/DDBJ whole genome shotgun (WGS) entry which is preliminary data.</text>
</comment>
<keyword evidence="2" id="KW-1185">Reference proteome</keyword>
<dbReference type="EMBL" id="JARJCW010000017">
    <property type="protein sequence ID" value="KAJ7215566.1"/>
    <property type="molecule type" value="Genomic_DNA"/>
</dbReference>
<proteinExistence type="predicted"/>
<name>A0AAD6VPD7_9AGAR</name>
<sequence length="134" mass="14810">MSGTTVTTASLAHRRKMTEWDLRDGQIGAIVQPRSLIHTKNRSVLHITGMPEWDTITMPSPSPGWTTPETSNLGVYQSGVNGGAGLDDELSAALDRMMNLDEPQIGNDMIEAGEVMLFNRFSDEEDDDEMANEW</sequence>
<evidence type="ECO:0000313" key="1">
    <source>
        <dbReference type="EMBL" id="KAJ7215566.1"/>
    </source>
</evidence>
<accession>A0AAD6VPD7</accession>
<organism evidence="1 2">
    <name type="scientific">Mycena pura</name>
    <dbReference type="NCBI Taxonomy" id="153505"/>
    <lineage>
        <taxon>Eukaryota</taxon>
        <taxon>Fungi</taxon>
        <taxon>Dikarya</taxon>
        <taxon>Basidiomycota</taxon>
        <taxon>Agaricomycotina</taxon>
        <taxon>Agaricomycetes</taxon>
        <taxon>Agaricomycetidae</taxon>
        <taxon>Agaricales</taxon>
        <taxon>Marasmiineae</taxon>
        <taxon>Mycenaceae</taxon>
        <taxon>Mycena</taxon>
    </lineage>
</organism>
<dbReference type="Proteomes" id="UP001219525">
    <property type="component" value="Unassembled WGS sequence"/>
</dbReference>